<proteinExistence type="predicted"/>
<sequence>MQQKEQQHKKHDYTVLVIDGFAQLLVDHTNFFRRTTSATTATATTPNANSDYTTKRLNLLLSVLTKYATNHHAIVLLVNHSMVVQREHNSNPGNANHFLVANPLKKAVLTSALEWGNALSGKDAIGSRLLRYRLGLFWNWDQDPKHNCSASNNTITTSKHVPNPTPHRRPTVTVLQGGAALRTASEQTATAFTTTIPFHANNSHYGYDTDDDNDVFTIGSNTIRQLRESELEHTTVEESQ</sequence>
<organism evidence="1 2">
    <name type="scientific">Zygosaccharomyces mellis</name>
    <dbReference type="NCBI Taxonomy" id="42258"/>
    <lineage>
        <taxon>Eukaryota</taxon>
        <taxon>Fungi</taxon>
        <taxon>Dikarya</taxon>
        <taxon>Ascomycota</taxon>
        <taxon>Saccharomycotina</taxon>
        <taxon>Saccharomycetes</taxon>
        <taxon>Saccharomycetales</taxon>
        <taxon>Saccharomycetaceae</taxon>
        <taxon>Zygosaccharomyces</taxon>
    </lineage>
</organism>
<dbReference type="OrthoDB" id="5957327at2759"/>
<accession>A0A4C2E594</accession>
<gene>
    <name evidence="1" type="ORF">ZYGM_003521</name>
</gene>
<name>A0A4C2E594_9SACH</name>
<dbReference type="AlphaFoldDB" id="A0A4C2E594"/>
<protein>
    <submittedName>
        <fullName evidence="1">Uncharacterized protein</fullName>
    </submittedName>
</protein>
<evidence type="ECO:0000313" key="2">
    <source>
        <dbReference type="Proteomes" id="UP000301737"/>
    </source>
</evidence>
<evidence type="ECO:0000313" key="1">
    <source>
        <dbReference type="EMBL" id="GCE98476.1"/>
    </source>
</evidence>
<reference evidence="1 2" key="1">
    <citation type="submission" date="2019-01" db="EMBL/GenBank/DDBJ databases">
        <title>Draft Genome Sequencing of Zygosaccharomyces mellis Ca-7.</title>
        <authorList>
            <person name="Shiwa Y."/>
            <person name="Kanesaki Y."/>
            <person name="Ishige T."/>
            <person name="Mura K."/>
            <person name="Hori T."/>
            <person name="Tamura T."/>
        </authorList>
    </citation>
    <scope>NUCLEOTIDE SEQUENCE [LARGE SCALE GENOMIC DNA]</scope>
    <source>
        <strain evidence="1 2">Ca-7</strain>
    </source>
</reference>
<dbReference type="EMBL" id="BIMX01000005">
    <property type="protein sequence ID" value="GCE98476.1"/>
    <property type="molecule type" value="Genomic_DNA"/>
</dbReference>
<comment type="caution">
    <text evidence="1">The sequence shown here is derived from an EMBL/GenBank/DDBJ whole genome shotgun (WGS) entry which is preliminary data.</text>
</comment>
<dbReference type="Proteomes" id="UP000301737">
    <property type="component" value="Unassembled WGS sequence"/>
</dbReference>
<keyword evidence="2" id="KW-1185">Reference proteome</keyword>